<keyword evidence="9" id="KW-0862">Zinc</keyword>
<sequence length="388" mass="40577">MKIDVDALTALTIKLVDAGGENPGGTEAATIQVLVKQARKLGLEVSTREVAPGRPNVFITLPGGTAPGLLFLGHSDVVPAGDGWDHDPFDARVEGDRLYGRGSTDMKGGLAAVLTAMGLLRDSGESLAGPLTLACTVDEEEHGAGIRDLVAEGLEYEYAACVVAEPTDLETVIACRGDSYLEIEVAGRAAHSGRPDDGRNAINAAVRICNLITADQEKLAMRTDPLLGHGTWNVGLISGGRSTSMVAPDARLSVDRRLMPGEDTTVIREQLLEEISAAGIDSDGIEVTARTTMEMPGFRTDPDHPLVAAMLRSTKAAEVSSPVTGWTASCDGGFIARDLGIPTIVFGPGGLNDQAHQPNESVSVQELVAAVHIFVLLARDLLGGGEDS</sequence>
<dbReference type="Pfam" id="PF07687">
    <property type="entry name" value="M20_dimer"/>
    <property type="match status" value="1"/>
</dbReference>
<dbReference type="AlphaFoldDB" id="M7MR27"/>
<evidence type="ECO:0000256" key="10">
    <source>
        <dbReference type="ARBA" id="ARBA00023285"/>
    </source>
</evidence>
<dbReference type="Gene3D" id="3.30.70.360">
    <property type="match status" value="1"/>
</dbReference>
<dbReference type="UniPathway" id="UPA00034">
    <property type="reaction ID" value="UER00021"/>
</dbReference>
<keyword evidence="14" id="KW-1185">Reference proteome</keyword>
<evidence type="ECO:0000256" key="9">
    <source>
        <dbReference type="ARBA" id="ARBA00022833"/>
    </source>
</evidence>
<dbReference type="GO" id="GO:0009014">
    <property type="term" value="F:succinyl-diaminopimelate desuccinylase activity"/>
    <property type="evidence" value="ECO:0007669"/>
    <property type="project" value="UniProtKB-EC"/>
</dbReference>
<keyword evidence="10" id="KW-0170">Cobalt</keyword>
<dbReference type="InterPro" id="IPR036264">
    <property type="entry name" value="Bact_exopeptidase_dim_dom"/>
</dbReference>
<dbReference type="Gene3D" id="3.40.630.10">
    <property type="entry name" value="Zn peptidases"/>
    <property type="match status" value="1"/>
</dbReference>
<evidence type="ECO:0000256" key="2">
    <source>
        <dbReference type="ARBA" id="ARBA00001947"/>
    </source>
</evidence>
<evidence type="ECO:0000259" key="12">
    <source>
        <dbReference type="Pfam" id="PF07687"/>
    </source>
</evidence>
<dbReference type="CDD" id="cd08659">
    <property type="entry name" value="M20_ArgE_DapE-like"/>
    <property type="match status" value="1"/>
</dbReference>
<feature type="domain" description="Peptidase M20 dimerisation" evidence="12">
    <location>
        <begin position="177"/>
        <end position="278"/>
    </location>
</feature>
<dbReference type="PATRIC" id="fig|1276920.7.peg.3179"/>
<dbReference type="SUPFAM" id="SSF53187">
    <property type="entry name" value="Zn-dependent exopeptidases"/>
    <property type="match status" value="1"/>
</dbReference>
<evidence type="ECO:0000256" key="1">
    <source>
        <dbReference type="ARBA" id="ARBA00001941"/>
    </source>
</evidence>
<dbReference type="SUPFAM" id="SSF55031">
    <property type="entry name" value="Bacterial exopeptidase dimerisation domain"/>
    <property type="match status" value="1"/>
</dbReference>
<dbReference type="Pfam" id="PF01546">
    <property type="entry name" value="Peptidase_M20"/>
    <property type="match status" value="1"/>
</dbReference>
<protein>
    <recommendedName>
        <fullName evidence="6">Probable succinyl-diaminopimelate desuccinylase</fullName>
        <ecNumber evidence="5">3.5.1.18</ecNumber>
    </recommendedName>
</protein>
<evidence type="ECO:0000256" key="4">
    <source>
        <dbReference type="ARBA" id="ARBA00006247"/>
    </source>
</evidence>
<dbReference type="Proteomes" id="UP000012015">
    <property type="component" value="Unassembled WGS sequence"/>
</dbReference>
<dbReference type="GO" id="GO:0046872">
    <property type="term" value="F:metal ion binding"/>
    <property type="evidence" value="ECO:0007669"/>
    <property type="project" value="UniProtKB-KW"/>
</dbReference>
<dbReference type="RefSeq" id="WP_007272342.1">
    <property type="nucleotide sequence ID" value="NZ_AOCK01000010.1"/>
</dbReference>
<comment type="cofactor">
    <cofactor evidence="2">
        <name>Zn(2+)</name>
        <dbReference type="ChEBI" id="CHEBI:29105"/>
    </cofactor>
</comment>
<evidence type="ECO:0000256" key="6">
    <source>
        <dbReference type="ARBA" id="ARBA00016853"/>
    </source>
</evidence>
<dbReference type="STRING" id="1276920.ADIAG_03175"/>
<comment type="cofactor">
    <cofactor evidence="1">
        <name>Co(2+)</name>
        <dbReference type="ChEBI" id="CHEBI:48828"/>
    </cofactor>
</comment>
<reference evidence="13 14" key="1">
    <citation type="journal article" date="2013" name="Genome Announc.">
        <title>Draft Genome Sequence of Arthrobacter gangotriensis Strain Lz1yT, Isolated from a Penguin Rookery Soil Sample Collected in Antarctica, near the Indian Station Dakshin Gangotri.</title>
        <authorList>
            <person name="Shivaji S."/>
            <person name="Ara S."/>
            <person name="Bandi S."/>
            <person name="Singh A."/>
            <person name="Kumar Pinnaka A."/>
        </authorList>
    </citation>
    <scope>NUCLEOTIDE SEQUENCE [LARGE SCALE GENOMIC DNA]</scope>
    <source>
        <strain evidence="13 14">Lz1y</strain>
    </source>
</reference>
<comment type="similarity">
    <text evidence="4">Belongs to the peptidase M20A family.</text>
</comment>
<evidence type="ECO:0000256" key="5">
    <source>
        <dbReference type="ARBA" id="ARBA00011921"/>
    </source>
</evidence>
<evidence type="ECO:0000256" key="8">
    <source>
        <dbReference type="ARBA" id="ARBA00022801"/>
    </source>
</evidence>
<organism evidence="13 14">
    <name type="scientific">Paeniglutamicibacter gangotriensis Lz1y</name>
    <dbReference type="NCBI Taxonomy" id="1276920"/>
    <lineage>
        <taxon>Bacteria</taxon>
        <taxon>Bacillati</taxon>
        <taxon>Actinomycetota</taxon>
        <taxon>Actinomycetes</taxon>
        <taxon>Micrococcales</taxon>
        <taxon>Micrococcaceae</taxon>
        <taxon>Paeniglutamicibacter</taxon>
    </lineage>
</organism>
<evidence type="ECO:0000313" key="13">
    <source>
        <dbReference type="EMBL" id="EMQ97380.1"/>
    </source>
</evidence>
<dbReference type="EMBL" id="AOCK01000010">
    <property type="protein sequence ID" value="EMQ97380.1"/>
    <property type="molecule type" value="Genomic_DNA"/>
</dbReference>
<dbReference type="EC" id="3.5.1.18" evidence="5"/>
<evidence type="ECO:0000256" key="3">
    <source>
        <dbReference type="ARBA" id="ARBA00005130"/>
    </source>
</evidence>
<dbReference type="InterPro" id="IPR002933">
    <property type="entry name" value="Peptidase_M20"/>
</dbReference>
<name>M7MR27_9MICC</name>
<evidence type="ECO:0000256" key="7">
    <source>
        <dbReference type="ARBA" id="ARBA00022723"/>
    </source>
</evidence>
<gene>
    <name evidence="13" type="primary">putP3_2</name>
    <name evidence="13" type="ORF">ADIAG_03175</name>
</gene>
<dbReference type="InterPro" id="IPR050072">
    <property type="entry name" value="Peptidase_M20A"/>
</dbReference>
<dbReference type="InterPro" id="IPR011650">
    <property type="entry name" value="Peptidase_M20_dimer"/>
</dbReference>
<dbReference type="NCBIfam" id="TIGR01910">
    <property type="entry name" value="DapE-ArgE"/>
    <property type="match status" value="1"/>
</dbReference>
<evidence type="ECO:0000256" key="11">
    <source>
        <dbReference type="ARBA" id="ARBA00051301"/>
    </source>
</evidence>
<keyword evidence="8" id="KW-0378">Hydrolase</keyword>
<accession>M7MR27</accession>
<dbReference type="InterPro" id="IPR010182">
    <property type="entry name" value="ArgE/DapE"/>
</dbReference>
<keyword evidence="7" id="KW-0479">Metal-binding</keyword>
<comment type="catalytic activity">
    <reaction evidence="11">
        <text>N-succinyl-(2S,6S)-2,6-diaminopimelate + H2O = (2S,6S)-2,6-diaminopimelate + succinate</text>
        <dbReference type="Rhea" id="RHEA:22608"/>
        <dbReference type="ChEBI" id="CHEBI:15377"/>
        <dbReference type="ChEBI" id="CHEBI:30031"/>
        <dbReference type="ChEBI" id="CHEBI:57609"/>
        <dbReference type="ChEBI" id="CHEBI:58087"/>
        <dbReference type="EC" id="3.5.1.18"/>
    </reaction>
</comment>
<dbReference type="eggNOG" id="COG0624">
    <property type="taxonomic scope" value="Bacteria"/>
</dbReference>
<comment type="pathway">
    <text evidence="3">Amino-acid biosynthesis; L-lysine biosynthesis via DAP pathway; LL-2,6-diaminopimelate from (S)-tetrahydrodipicolinate (succinylase route): step 3/3.</text>
</comment>
<dbReference type="GO" id="GO:0009089">
    <property type="term" value="P:lysine biosynthetic process via diaminopimelate"/>
    <property type="evidence" value="ECO:0007669"/>
    <property type="project" value="UniProtKB-UniPathway"/>
</dbReference>
<evidence type="ECO:0000313" key="14">
    <source>
        <dbReference type="Proteomes" id="UP000012015"/>
    </source>
</evidence>
<comment type="caution">
    <text evidence="13">The sequence shown here is derived from an EMBL/GenBank/DDBJ whole genome shotgun (WGS) entry which is preliminary data.</text>
</comment>
<dbReference type="InterPro" id="IPR001261">
    <property type="entry name" value="ArgE/DapE_CS"/>
</dbReference>
<dbReference type="PANTHER" id="PTHR43808">
    <property type="entry name" value="ACETYLORNITHINE DEACETYLASE"/>
    <property type="match status" value="1"/>
</dbReference>
<proteinExistence type="inferred from homology"/>
<dbReference type="PROSITE" id="PS00758">
    <property type="entry name" value="ARGE_DAPE_CPG2_1"/>
    <property type="match status" value="1"/>
</dbReference>